<evidence type="ECO:0000256" key="3">
    <source>
        <dbReference type="ARBA" id="ARBA00022553"/>
    </source>
</evidence>
<dbReference type="InterPro" id="IPR022641">
    <property type="entry name" value="CheR_N"/>
</dbReference>
<dbReference type="InterPro" id="IPR022642">
    <property type="entry name" value="CheR_C"/>
</dbReference>
<dbReference type="PROSITE" id="PS50109">
    <property type="entry name" value="HIS_KIN"/>
    <property type="match status" value="1"/>
</dbReference>
<dbReference type="InterPro" id="IPR035909">
    <property type="entry name" value="CheB_C"/>
</dbReference>
<dbReference type="Pfam" id="PF01739">
    <property type="entry name" value="CheR"/>
    <property type="match status" value="1"/>
</dbReference>
<feature type="active site" evidence="8">
    <location>
        <position position="16"/>
    </location>
</feature>
<dbReference type="InterPro" id="IPR003661">
    <property type="entry name" value="HisK_dim/P_dom"/>
</dbReference>
<dbReference type="SUPFAM" id="SSF55874">
    <property type="entry name" value="ATPase domain of HSP90 chaperone/DNA topoisomerase II/histidine kinase"/>
    <property type="match status" value="1"/>
</dbReference>
<gene>
    <name evidence="13" type="ORF">BE04_04850</name>
</gene>
<dbReference type="InterPro" id="IPR000014">
    <property type="entry name" value="PAS"/>
</dbReference>
<feature type="domain" description="CheB-type methylesterase" evidence="11">
    <location>
        <begin position="4"/>
        <end position="165"/>
    </location>
</feature>
<evidence type="ECO:0000256" key="7">
    <source>
        <dbReference type="ARBA" id="ARBA00022777"/>
    </source>
</evidence>
<dbReference type="SUPFAM" id="SSF47384">
    <property type="entry name" value="Homodimeric domain of signal transducing histidine kinase"/>
    <property type="match status" value="1"/>
</dbReference>
<dbReference type="Gene3D" id="1.10.287.130">
    <property type="match status" value="1"/>
</dbReference>
<dbReference type="Pfam" id="PF03705">
    <property type="entry name" value="CheR_N"/>
    <property type="match status" value="1"/>
</dbReference>
<dbReference type="GO" id="GO:0008984">
    <property type="term" value="F:protein-glutamate methylesterase activity"/>
    <property type="evidence" value="ECO:0007669"/>
    <property type="project" value="InterPro"/>
</dbReference>
<evidence type="ECO:0000256" key="5">
    <source>
        <dbReference type="ARBA" id="ARBA00022679"/>
    </source>
</evidence>
<dbReference type="InterPro" id="IPR000673">
    <property type="entry name" value="Sig_transdc_resp-reg_Me-estase"/>
</dbReference>
<keyword evidence="6" id="KW-0949">S-adenosyl-L-methionine</keyword>
<evidence type="ECO:0000256" key="8">
    <source>
        <dbReference type="PROSITE-ProRule" id="PRU00050"/>
    </source>
</evidence>
<dbReference type="InterPro" id="IPR036804">
    <property type="entry name" value="CheR_N_sf"/>
</dbReference>
<protein>
    <submittedName>
        <fullName evidence="13">Uncharacterized protein</fullName>
    </submittedName>
</protein>
<dbReference type="GO" id="GO:0005737">
    <property type="term" value="C:cytoplasm"/>
    <property type="evidence" value="ECO:0007669"/>
    <property type="project" value="InterPro"/>
</dbReference>
<feature type="domain" description="Histidine kinase" evidence="10">
    <location>
        <begin position="911"/>
        <end position="1130"/>
    </location>
</feature>
<evidence type="ECO:0000259" key="10">
    <source>
        <dbReference type="PROSITE" id="PS50109"/>
    </source>
</evidence>
<dbReference type="GO" id="GO:0032259">
    <property type="term" value="P:methylation"/>
    <property type="evidence" value="ECO:0007669"/>
    <property type="project" value="UniProtKB-KW"/>
</dbReference>
<dbReference type="GO" id="GO:0000156">
    <property type="term" value="F:phosphorelay response regulator activity"/>
    <property type="evidence" value="ECO:0007669"/>
    <property type="project" value="InterPro"/>
</dbReference>
<dbReference type="CDD" id="cd16433">
    <property type="entry name" value="CheB"/>
    <property type="match status" value="1"/>
</dbReference>
<dbReference type="GO" id="GO:0008983">
    <property type="term" value="F:protein-glutamate O-methyltransferase activity"/>
    <property type="evidence" value="ECO:0007669"/>
    <property type="project" value="UniProtKB-EC"/>
</dbReference>
<dbReference type="Gene3D" id="3.40.50.150">
    <property type="entry name" value="Vaccinia Virus protein VP39"/>
    <property type="match status" value="1"/>
</dbReference>
<dbReference type="InterPro" id="IPR036097">
    <property type="entry name" value="HisK_dim/P_sf"/>
</dbReference>
<dbReference type="AlphaFoldDB" id="A0A150PV52"/>
<feature type="domain" description="CheR-type methyltransferase" evidence="12">
    <location>
        <begin position="200"/>
        <end position="466"/>
    </location>
</feature>
<feature type="coiled-coil region" evidence="9">
    <location>
        <begin position="629"/>
        <end position="796"/>
    </location>
</feature>
<dbReference type="SUPFAM" id="SSF47757">
    <property type="entry name" value="Chemotaxis receptor methyltransferase CheR, N-terminal domain"/>
    <property type="match status" value="1"/>
</dbReference>
<dbReference type="InterPro" id="IPR035965">
    <property type="entry name" value="PAS-like_dom_sf"/>
</dbReference>
<evidence type="ECO:0000256" key="1">
    <source>
        <dbReference type="ARBA" id="ARBA00000085"/>
    </source>
</evidence>
<dbReference type="InterPro" id="IPR005467">
    <property type="entry name" value="His_kinase_dom"/>
</dbReference>
<dbReference type="Gene3D" id="3.30.565.10">
    <property type="entry name" value="Histidine kinase-like ATPase, C-terminal domain"/>
    <property type="match status" value="1"/>
</dbReference>
<dbReference type="Pfam" id="PF13188">
    <property type="entry name" value="PAS_8"/>
    <property type="match status" value="1"/>
</dbReference>
<dbReference type="Gene3D" id="3.30.450.20">
    <property type="entry name" value="PAS domain"/>
    <property type="match status" value="2"/>
</dbReference>
<dbReference type="InterPro" id="IPR029063">
    <property type="entry name" value="SAM-dependent_MTases_sf"/>
</dbReference>
<dbReference type="PRINTS" id="PR00996">
    <property type="entry name" value="CHERMTFRASE"/>
</dbReference>
<dbReference type="SUPFAM" id="SSF53335">
    <property type="entry name" value="S-adenosyl-L-methionine-dependent methyltransferases"/>
    <property type="match status" value="1"/>
</dbReference>
<dbReference type="InterPro" id="IPR036890">
    <property type="entry name" value="HATPase_C_sf"/>
</dbReference>
<dbReference type="Gene3D" id="1.10.155.10">
    <property type="entry name" value="Chemotaxis receptor methyltransferase CheR, N-terminal domain"/>
    <property type="match status" value="1"/>
</dbReference>
<sequence length="1136" mass="124308">MTEARSRPHLVVIGCSAGGIEALSTLVAALRAPFPAPVVIAQHLDPRRQSHLGEVLRRRSALPVRVVAAVSPLENGVIYVMPPGRDAEITDHEIRLLPDGGARPKPSIDTLFRTAAETYGESLIAVVLTGNGSDGAAGARHVKRCGGTVIVENPDTARFRGMPESLAPTTVDIVADLGRIGGILGELLSGSYVEPPPNDDKRLQALLDLVRDRSGINFKKYKQATILRRLRRRMAATNTGTIDGYVRHLAEHPEEHQRLVNSFLIKVTEFMRDPELFARLRDVVLPSLIAHARDDNKSLRIWSAGCATGEEAYSIAILVSELLGDELDSFNVRIFSTDLDSEAVAFARRGVYGAAAVEDLPPELVERYFVALDGQYQVAKRIRNLTVFGEHDLGQRAPFPHLDLVLCRNVLIYFTSDLQRRTLHLFAFSLRQGGYLVLGKAETTSPLSEYFVADDIHHKIYVRRGERILVPPSAFTAPAARRGAPGGRSPVVSVPDDTKVRPQARLSIDVLLSGLRVGIVLVGSGYEIREINFAARRLLGIHGTALGRDLVHLAQSVPHRPLLEAIDAALRRESPAPIEVAVEPTPAGEPTYIQITCHAPRPELMPGKVDIALIVVEDVTEAVRRRKQVEQIVGREAQLQAELEAVKAERERVEERLAAEREQLRRDNEELGAALSRLEATRGQDQATIQRLTDRNRRLLRANEELTSAHEQLRTTNEELTISTEEAQASMEEVETLNEEFQATNEELETVNEELQATIEELNTTNADLEARSREIEELAARIEAERARLSAILRSMADALLVVDGAGRPVLTNDAYQATFGTGGLTVRDEKGRPVLHEEAPEQRAARGESFQIEFSCPGSGGATRQFEATGHPIGGNGPPAQDAVERGVIVIRDITERSIRRLQERFMAMASHELRTPLVPLRGYLDMLSALLPAEGDPRLGRFTSLARAQVSQLERLVEDLESASRMQTGKFKLDLSAVELVPLVARAAESAQTLAPTPQIHLDLPSAAEPLVVNGDPARLEQVLMNLLSNAFRHADGSPRIDVRLRSVGGAAELDVEDHGPGIPTADVPHVFSSLYQVERPKSSSSGGMGLGLFICKEIVKAHGGQIFVRSAEGKGATFTIRLPLISNRGAHD</sequence>
<dbReference type="PROSITE" id="PS50122">
    <property type="entry name" value="CHEB"/>
    <property type="match status" value="1"/>
</dbReference>
<accession>A0A150PV52</accession>
<dbReference type="PANTHER" id="PTHR24422:SF10">
    <property type="entry name" value="CHEMOTAXIS PROTEIN METHYLTRANSFERASE 2"/>
    <property type="match status" value="1"/>
</dbReference>
<keyword evidence="7" id="KW-0418">Kinase</keyword>
<evidence type="ECO:0000259" key="11">
    <source>
        <dbReference type="PROSITE" id="PS50122"/>
    </source>
</evidence>
<keyword evidence="5" id="KW-0808">Transferase</keyword>
<name>A0A150PV52_SORCE</name>
<dbReference type="GO" id="GO:0006935">
    <property type="term" value="P:chemotaxis"/>
    <property type="evidence" value="ECO:0007669"/>
    <property type="project" value="UniProtKB-UniRule"/>
</dbReference>
<dbReference type="GO" id="GO:0000155">
    <property type="term" value="F:phosphorelay sensor kinase activity"/>
    <property type="evidence" value="ECO:0007669"/>
    <property type="project" value="InterPro"/>
</dbReference>
<evidence type="ECO:0000256" key="6">
    <source>
        <dbReference type="ARBA" id="ARBA00022691"/>
    </source>
</evidence>
<dbReference type="SMART" id="SM00388">
    <property type="entry name" value="HisKA"/>
    <property type="match status" value="1"/>
</dbReference>
<dbReference type="SUPFAM" id="SSF52738">
    <property type="entry name" value="Methylesterase CheB, C-terminal domain"/>
    <property type="match status" value="1"/>
</dbReference>
<dbReference type="FunFam" id="3.30.565.10:FF:000006">
    <property type="entry name" value="Sensor histidine kinase WalK"/>
    <property type="match status" value="1"/>
</dbReference>
<organism evidence="13 14">
    <name type="scientific">Sorangium cellulosum</name>
    <name type="common">Polyangium cellulosum</name>
    <dbReference type="NCBI Taxonomy" id="56"/>
    <lineage>
        <taxon>Bacteria</taxon>
        <taxon>Pseudomonadati</taxon>
        <taxon>Myxococcota</taxon>
        <taxon>Polyangia</taxon>
        <taxon>Polyangiales</taxon>
        <taxon>Polyangiaceae</taxon>
        <taxon>Sorangium</taxon>
    </lineage>
</organism>
<evidence type="ECO:0000313" key="13">
    <source>
        <dbReference type="EMBL" id="KYF59637.1"/>
    </source>
</evidence>
<reference evidence="13 14" key="1">
    <citation type="submission" date="2014-02" db="EMBL/GenBank/DDBJ databases">
        <title>The small core and large imbalanced accessory genome model reveals a collaborative survival strategy of Sorangium cellulosum strains in nature.</title>
        <authorList>
            <person name="Han K."/>
            <person name="Peng R."/>
            <person name="Blom J."/>
            <person name="Li Y.-Z."/>
        </authorList>
    </citation>
    <scope>NUCLEOTIDE SEQUENCE [LARGE SCALE GENOMIC DNA]</scope>
    <source>
        <strain evidence="13 14">So0157-18</strain>
    </source>
</reference>
<dbReference type="CDD" id="cd00075">
    <property type="entry name" value="HATPase"/>
    <property type="match status" value="1"/>
</dbReference>
<dbReference type="Gene3D" id="3.40.50.180">
    <property type="entry name" value="Methylesterase CheB, C-terminal domain"/>
    <property type="match status" value="1"/>
</dbReference>
<evidence type="ECO:0000313" key="14">
    <source>
        <dbReference type="Proteomes" id="UP000075604"/>
    </source>
</evidence>
<dbReference type="Pfam" id="PF01339">
    <property type="entry name" value="CheB_methylest"/>
    <property type="match status" value="1"/>
</dbReference>
<dbReference type="InterPro" id="IPR003594">
    <property type="entry name" value="HATPase_dom"/>
</dbReference>
<dbReference type="CDD" id="cd00082">
    <property type="entry name" value="HisKA"/>
    <property type="match status" value="1"/>
</dbReference>
<comment type="caution">
    <text evidence="13">The sequence shown here is derived from an EMBL/GenBank/DDBJ whole genome shotgun (WGS) entry which is preliminary data.</text>
</comment>
<dbReference type="InterPro" id="IPR000780">
    <property type="entry name" value="CheR_MeTrfase"/>
</dbReference>
<dbReference type="SMART" id="SM00387">
    <property type="entry name" value="HATPase_c"/>
    <property type="match status" value="1"/>
</dbReference>
<evidence type="ECO:0000256" key="9">
    <source>
        <dbReference type="SAM" id="Coils"/>
    </source>
</evidence>
<dbReference type="SUPFAM" id="SSF55785">
    <property type="entry name" value="PYP-like sensor domain (PAS domain)"/>
    <property type="match status" value="1"/>
</dbReference>
<evidence type="ECO:0000256" key="4">
    <source>
        <dbReference type="ARBA" id="ARBA00022603"/>
    </source>
</evidence>
<dbReference type="Proteomes" id="UP000075604">
    <property type="component" value="Unassembled WGS sequence"/>
</dbReference>
<dbReference type="InterPro" id="IPR050903">
    <property type="entry name" value="Bact_Chemotaxis_MeTrfase"/>
</dbReference>
<feature type="active site" evidence="8">
    <location>
        <position position="134"/>
    </location>
</feature>
<comment type="catalytic activity">
    <reaction evidence="1">
        <text>ATP + protein L-histidine = ADP + protein N-phospho-L-histidine.</text>
        <dbReference type="EC" id="2.7.13.3"/>
    </reaction>
</comment>
<keyword evidence="3" id="KW-0597">Phosphoprotein</keyword>
<dbReference type="PROSITE" id="PS50123">
    <property type="entry name" value="CHER"/>
    <property type="match status" value="1"/>
</dbReference>
<keyword evidence="4" id="KW-0489">Methyltransferase</keyword>
<dbReference type="Pfam" id="PF00512">
    <property type="entry name" value="HisKA"/>
    <property type="match status" value="1"/>
</dbReference>
<evidence type="ECO:0000256" key="2">
    <source>
        <dbReference type="ARBA" id="ARBA00001541"/>
    </source>
</evidence>
<feature type="active site" evidence="8">
    <location>
        <position position="43"/>
    </location>
</feature>
<dbReference type="EMBL" id="JELX01001250">
    <property type="protein sequence ID" value="KYF59637.1"/>
    <property type="molecule type" value="Genomic_DNA"/>
</dbReference>
<dbReference type="PANTHER" id="PTHR24422">
    <property type="entry name" value="CHEMOTAXIS PROTEIN METHYLTRANSFERASE"/>
    <property type="match status" value="1"/>
</dbReference>
<proteinExistence type="predicted"/>
<keyword evidence="8" id="KW-0145">Chemotaxis</keyword>
<keyword evidence="8" id="KW-0378">Hydrolase</keyword>
<dbReference type="Pfam" id="PF02518">
    <property type="entry name" value="HATPase_c"/>
    <property type="match status" value="1"/>
</dbReference>
<dbReference type="SMART" id="SM00138">
    <property type="entry name" value="MeTrc"/>
    <property type="match status" value="1"/>
</dbReference>
<keyword evidence="9" id="KW-0175">Coiled coil</keyword>
<comment type="catalytic activity">
    <reaction evidence="2">
        <text>L-glutamyl-[protein] + S-adenosyl-L-methionine = [protein]-L-glutamate 5-O-methyl ester + S-adenosyl-L-homocysteine</text>
        <dbReference type="Rhea" id="RHEA:24452"/>
        <dbReference type="Rhea" id="RHEA-COMP:10208"/>
        <dbReference type="Rhea" id="RHEA-COMP:10311"/>
        <dbReference type="ChEBI" id="CHEBI:29973"/>
        <dbReference type="ChEBI" id="CHEBI:57856"/>
        <dbReference type="ChEBI" id="CHEBI:59789"/>
        <dbReference type="ChEBI" id="CHEBI:82795"/>
        <dbReference type="EC" id="2.1.1.80"/>
    </reaction>
</comment>
<dbReference type="SMART" id="SM00091">
    <property type="entry name" value="PAS"/>
    <property type="match status" value="2"/>
</dbReference>
<evidence type="ECO:0000259" key="12">
    <source>
        <dbReference type="PROSITE" id="PS50123"/>
    </source>
</evidence>